<proteinExistence type="predicted"/>
<organism evidence="2 3">
    <name type="scientific">Solanum commersonii</name>
    <name type="common">Commerson's wild potato</name>
    <name type="synonym">Commerson's nightshade</name>
    <dbReference type="NCBI Taxonomy" id="4109"/>
    <lineage>
        <taxon>Eukaryota</taxon>
        <taxon>Viridiplantae</taxon>
        <taxon>Streptophyta</taxon>
        <taxon>Embryophyta</taxon>
        <taxon>Tracheophyta</taxon>
        <taxon>Spermatophyta</taxon>
        <taxon>Magnoliopsida</taxon>
        <taxon>eudicotyledons</taxon>
        <taxon>Gunneridae</taxon>
        <taxon>Pentapetalae</taxon>
        <taxon>asterids</taxon>
        <taxon>lamiids</taxon>
        <taxon>Solanales</taxon>
        <taxon>Solanaceae</taxon>
        <taxon>Solanoideae</taxon>
        <taxon>Solaneae</taxon>
        <taxon>Solanum</taxon>
    </lineage>
</organism>
<evidence type="ECO:0000256" key="1">
    <source>
        <dbReference type="SAM" id="SignalP"/>
    </source>
</evidence>
<gene>
    <name evidence="2" type="ORF">H5410_026353</name>
</gene>
<accession>A0A9J5YYE3</accession>
<feature type="signal peptide" evidence="1">
    <location>
        <begin position="1"/>
        <end position="24"/>
    </location>
</feature>
<feature type="chain" id="PRO_5039889834" evidence="1">
    <location>
        <begin position="25"/>
        <end position="96"/>
    </location>
</feature>
<dbReference type="AlphaFoldDB" id="A0A9J5YYE3"/>
<name>A0A9J5YYE3_SOLCO</name>
<keyword evidence="1" id="KW-0732">Signal</keyword>
<sequence length="96" mass="10390">MVKFFIIAFVLVLLAFITRMEVEADANGEKPFVVSRLLGGRVSDDVVYPCTNNCSVACCNCNIEVNPPICVQCCYEPAPPSPPPPPPTKFGAPNFV</sequence>
<protein>
    <submittedName>
        <fullName evidence="2">Uncharacterized protein</fullName>
    </submittedName>
</protein>
<evidence type="ECO:0000313" key="2">
    <source>
        <dbReference type="EMBL" id="KAG5604861.1"/>
    </source>
</evidence>
<dbReference type="Proteomes" id="UP000824120">
    <property type="component" value="Chromosome 5"/>
</dbReference>
<evidence type="ECO:0000313" key="3">
    <source>
        <dbReference type="Proteomes" id="UP000824120"/>
    </source>
</evidence>
<dbReference type="EMBL" id="JACXVP010000005">
    <property type="protein sequence ID" value="KAG5604861.1"/>
    <property type="molecule type" value="Genomic_DNA"/>
</dbReference>
<reference evidence="2 3" key="1">
    <citation type="submission" date="2020-09" db="EMBL/GenBank/DDBJ databases">
        <title>De no assembly of potato wild relative species, Solanum commersonii.</title>
        <authorList>
            <person name="Cho K."/>
        </authorList>
    </citation>
    <scope>NUCLEOTIDE SEQUENCE [LARGE SCALE GENOMIC DNA]</scope>
    <source>
        <strain evidence="2">LZ3.2</strain>
        <tissue evidence="2">Leaf</tissue>
    </source>
</reference>
<comment type="caution">
    <text evidence="2">The sequence shown here is derived from an EMBL/GenBank/DDBJ whole genome shotgun (WGS) entry which is preliminary data.</text>
</comment>
<keyword evidence="3" id="KW-1185">Reference proteome</keyword>